<gene>
    <name evidence="1" type="ORF">GCM10011509_06800</name>
</gene>
<evidence type="ECO:0000313" key="1">
    <source>
        <dbReference type="EMBL" id="GGK61129.1"/>
    </source>
</evidence>
<accession>A0ABQ2F580</accession>
<name>A0ABQ2F580_9MICO</name>
<keyword evidence="2" id="KW-1185">Reference proteome</keyword>
<dbReference type="Proteomes" id="UP000662111">
    <property type="component" value="Unassembled WGS sequence"/>
</dbReference>
<proteinExistence type="predicted"/>
<evidence type="ECO:0000313" key="2">
    <source>
        <dbReference type="Proteomes" id="UP000662111"/>
    </source>
</evidence>
<sequence>MGLALGGDREAGREALVIAWEGTRESDHAQRCVIAHYLADLQASLEDEVLWDEVALAEHAHVADADLTPVGVSAAASLGPSLHLNLGDGYVRQGPLREAEGELDKGLQTQHVLPADGYGDMVRGGLDRLRSRLHEATTG</sequence>
<evidence type="ECO:0008006" key="3">
    <source>
        <dbReference type="Google" id="ProtNLM"/>
    </source>
</evidence>
<organism evidence="1 2">
    <name type="scientific">Ornithinimicrobium pekingense</name>
    <dbReference type="NCBI Taxonomy" id="384677"/>
    <lineage>
        <taxon>Bacteria</taxon>
        <taxon>Bacillati</taxon>
        <taxon>Actinomycetota</taxon>
        <taxon>Actinomycetes</taxon>
        <taxon>Micrococcales</taxon>
        <taxon>Ornithinimicrobiaceae</taxon>
        <taxon>Ornithinimicrobium</taxon>
    </lineage>
</organism>
<comment type="caution">
    <text evidence="1">The sequence shown here is derived from an EMBL/GenBank/DDBJ whole genome shotgun (WGS) entry which is preliminary data.</text>
</comment>
<reference evidence="2" key="1">
    <citation type="journal article" date="2019" name="Int. J. Syst. Evol. Microbiol.">
        <title>The Global Catalogue of Microorganisms (GCM) 10K type strain sequencing project: providing services to taxonomists for standard genome sequencing and annotation.</title>
        <authorList>
            <consortium name="The Broad Institute Genomics Platform"/>
            <consortium name="The Broad Institute Genome Sequencing Center for Infectious Disease"/>
            <person name="Wu L."/>
            <person name="Ma J."/>
        </authorList>
    </citation>
    <scope>NUCLEOTIDE SEQUENCE [LARGE SCALE GENOMIC DNA]</scope>
    <source>
        <strain evidence="2">CGMCC 1.5362</strain>
    </source>
</reference>
<dbReference type="EMBL" id="BMLB01000002">
    <property type="protein sequence ID" value="GGK61129.1"/>
    <property type="molecule type" value="Genomic_DNA"/>
</dbReference>
<protein>
    <recommendedName>
        <fullName evidence="3">Tetratricopeptide repeat protein</fullName>
    </recommendedName>
</protein>